<gene>
    <name evidence="3" type="ORF">TISLANDTSLP1_16570</name>
</gene>
<organism evidence="3 4">
    <name type="scientific">Thermodesulfovibrio yellowstonii</name>
    <dbReference type="NCBI Taxonomy" id="28262"/>
    <lineage>
        <taxon>Bacteria</taxon>
        <taxon>Pseudomonadati</taxon>
        <taxon>Nitrospirota</taxon>
        <taxon>Thermodesulfovibrionia</taxon>
        <taxon>Thermodesulfovibrionales</taxon>
        <taxon>Thermodesulfovibrionaceae</taxon>
        <taxon>Thermodesulfovibrio</taxon>
    </lineage>
</organism>
<evidence type="ECO:0000256" key="2">
    <source>
        <dbReference type="SAM" id="SignalP"/>
    </source>
</evidence>
<keyword evidence="2" id="KW-0732">Signal</keyword>
<reference evidence="3" key="1">
    <citation type="submission" date="2022-12" db="EMBL/GenBank/DDBJ databases">
        <title>Reference genome sequencing for broad-spectrum identification of bacterial and archaeal isolates by mass spectrometry.</title>
        <authorList>
            <person name="Sekiguchi Y."/>
            <person name="Tourlousse D.M."/>
        </authorList>
    </citation>
    <scope>NUCLEOTIDE SEQUENCE</scope>
    <source>
        <strain evidence="3">TSL-P1</strain>
    </source>
</reference>
<sequence length="417" mass="47193">MKRIIATLLSLFFLLPIPIFAEQTQDQGQQKYALKRLLLPNFVYPNCHLFKPADTVIFYLDERFYNSVGSNVAPTSCKGGSICWSWKVLRGEDPSNIQIYSSELPLKITNLKKLSESIATTIKESQSLRKSSNSLVSAAQEFLNSSFGAGKERGISKERSMTQSESRERGTELNVTPQFHTFLAKALMGPFWASYPFCIASAVDLFFKAYYSDRSDDLIHAFTIYKSIKPEDIDFSSSNDMLNRAKFLYSLVEEAAFNQFAKDAAWAQAVLFAELLNWKEFEEIRQFVDSEIQKVYPKYQTLTSKTTAEIVSMDKNLAAAKYFVDKELKISDSEIKQKQPDIRDEYLKASIVAATNMATDKELQELEQALAKKDPLVTKKFVQSTTTAGILKWLIFALPGVIAVVVVAVLIKRKKKK</sequence>
<evidence type="ECO:0000256" key="1">
    <source>
        <dbReference type="SAM" id="Phobius"/>
    </source>
</evidence>
<feature type="signal peptide" evidence="2">
    <location>
        <begin position="1"/>
        <end position="21"/>
    </location>
</feature>
<keyword evidence="1" id="KW-0812">Transmembrane</keyword>
<comment type="caution">
    <text evidence="3">The sequence shown here is derived from an EMBL/GenBank/DDBJ whole genome shotgun (WGS) entry which is preliminary data.</text>
</comment>
<feature type="chain" id="PRO_5040794126" evidence="2">
    <location>
        <begin position="22"/>
        <end position="417"/>
    </location>
</feature>
<accession>A0A9W6GES0</accession>
<evidence type="ECO:0000313" key="4">
    <source>
        <dbReference type="Proteomes" id="UP001144297"/>
    </source>
</evidence>
<dbReference type="EMBL" id="BSDX01000001">
    <property type="protein sequence ID" value="GLI53964.1"/>
    <property type="molecule type" value="Genomic_DNA"/>
</dbReference>
<keyword evidence="4" id="KW-1185">Reference proteome</keyword>
<protein>
    <submittedName>
        <fullName evidence="3">Uncharacterized protein</fullName>
    </submittedName>
</protein>
<proteinExistence type="predicted"/>
<name>A0A9W6GES0_9BACT</name>
<dbReference type="AlphaFoldDB" id="A0A9W6GES0"/>
<dbReference type="Proteomes" id="UP001144297">
    <property type="component" value="Unassembled WGS sequence"/>
</dbReference>
<evidence type="ECO:0000313" key="3">
    <source>
        <dbReference type="EMBL" id="GLI53964.1"/>
    </source>
</evidence>
<keyword evidence="1" id="KW-1133">Transmembrane helix</keyword>
<keyword evidence="1" id="KW-0472">Membrane</keyword>
<feature type="transmembrane region" description="Helical" evidence="1">
    <location>
        <begin position="390"/>
        <end position="411"/>
    </location>
</feature>